<dbReference type="Proteomes" id="UP001156703">
    <property type="component" value="Unassembled WGS sequence"/>
</dbReference>
<evidence type="ECO:0000313" key="3">
    <source>
        <dbReference type="Proteomes" id="UP001156703"/>
    </source>
</evidence>
<comment type="caution">
    <text evidence="2">The sequence shown here is derived from an EMBL/GenBank/DDBJ whole genome shotgun (WGS) entry which is preliminary data.</text>
</comment>
<protein>
    <submittedName>
        <fullName evidence="2">Uncharacterized protein</fullName>
    </submittedName>
</protein>
<evidence type="ECO:0000256" key="1">
    <source>
        <dbReference type="SAM" id="SignalP"/>
    </source>
</evidence>
<name>A0ABQ5ZCE6_9SPHN</name>
<keyword evidence="3" id="KW-1185">Reference proteome</keyword>
<organism evidence="2 3">
    <name type="scientific">Sphingomonas astaxanthinifaciens DSM 22298</name>
    <dbReference type="NCBI Taxonomy" id="1123267"/>
    <lineage>
        <taxon>Bacteria</taxon>
        <taxon>Pseudomonadati</taxon>
        <taxon>Pseudomonadota</taxon>
        <taxon>Alphaproteobacteria</taxon>
        <taxon>Sphingomonadales</taxon>
        <taxon>Sphingomonadaceae</taxon>
        <taxon>Sphingomonas</taxon>
    </lineage>
</organism>
<evidence type="ECO:0000313" key="2">
    <source>
        <dbReference type="EMBL" id="GLR48558.1"/>
    </source>
</evidence>
<gene>
    <name evidence="2" type="ORF">GCM10007925_22750</name>
</gene>
<proteinExistence type="predicted"/>
<feature type="signal peptide" evidence="1">
    <location>
        <begin position="1"/>
        <end position="21"/>
    </location>
</feature>
<reference evidence="3" key="1">
    <citation type="journal article" date="2019" name="Int. J. Syst. Evol. Microbiol.">
        <title>The Global Catalogue of Microorganisms (GCM) 10K type strain sequencing project: providing services to taxonomists for standard genome sequencing and annotation.</title>
        <authorList>
            <consortium name="The Broad Institute Genomics Platform"/>
            <consortium name="The Broad Institute Genome Sequencing Center for Infectious Disease"/>
            <person name="Wu L."/>
            <person name="Ma J."/>
        </authorList>
    </citation>
    <scope>NUCLEOTIDE SEQUENCE [LARGE SCALE GENOMIC DNA]</scope>
    <source>
        <strain evidence="3">NBRC 102146</strain>
    </source>
</reference>
<dbReference type="RefSeq" id="WP_029940889.1">
    <property type="nucleotide sequence ID" value="NZ_BSOO01000029.1"/>
</dbReference>
<feature type="chain" id="PRO_5045945630" evidence="1">
    <location>
        <begin position="22"/>
        <end position="238"/>
    </location>
</feature>
<dbReference type="EMBL" id="BSOO01000029">
    <property type="protein sequence ID" value="GLR48558.1"/>
    <property type="molecule type" value="Genomic_DNA"/>
</dbReference>
<keyword evidence="1" id="KW-0732">Signal</keyword>
<accession>A0ABQ5ZCE6</accession>
<sequence length="238" mass="25301">MKVTVIALGLAAMLGTSPAAAQEPPPLGTRLPKRSEPQGMQFSARSAALAGQEYANCLVEKRGTHARAMLLATTADEVGKAERSLFARGLSCQQVTGFSEMSDTRIINAEPPLMRGMLAESALRSERQQIAALPALPLQKVYSRPWLGMTGRNAIVDEMAVCITDTNPAATGRLLATSQYSKEEGEAFAALSPSFAPCLRAGARLQANRPSMRAALADAMFHRLNEPAVAAVPPTEKP</sequence>